<evidence type="ECO:0000313" key="2">
    <source>
        <dbReference type="EMBL" id="CAB3396697.1"/>
    </source>
</evidence>
<keyword evidence="3" id="KW-1185">Reference proteome</keyword>
<evidence type="ECO:0000256" key="1">
    <source>
        <dbReference type="SAM" id="SignalP"/>
    </source>
</evidence>
<dbReference type="EMBL" id="CADEPM010000001">
    <property type="protein sequence ID" value="CAB3396697.1"/>
    <property type="molecule type" value="Genomic_DNA"/>
</dbReference>
<dbReference type="Proteomes" id="UP000494206">
    <property type="component" value="Unassembled WGS sequence"/>
</dbReference>
<keyword evidence="1" id="KW-0732">Signal</keyword>
<proteinExistence type="predicted"/>
<comment type="caution">
    <text evidence="2">The sequence shown here is derived from an EMBL/GenBank/DDBJ whole genome shotgun (WGS) entry which is preliminary data.</text>
</comment>
<organism evidence="2 3">
    <name type="scientific">Caenorhabditis bovis</name>
    <dbReference type="NCBI Taxonomy" id="2654633"/>
    <lineage>
        <taxon>Eukaryota</taxon>
        <taxon>Metazoa</taxon>
        <taxon>Ecdysozoa</taxon>
        <taxon>Nematoda</taxon>
        <taxon>Chromadorea</taxon>
        <taxon>Rhabditida</taxon>
        <taxon>Rhabditina</taxon>
        <taxon>Rhabditomorpha</taxon>
        <taxon>Rhabditoidea</taxon>
        <taxon>Rhabditidae</taxon>
        <taxon>Peloderinae</taxon>
        <taxon>Caenorhabditis</taxon>
    </lineage>
</organism>
<feature type="signal peptide" evidence="1">
    <location>
        <begin position="1"/>
        <end position="16"/>
    </location>
</feature>
<dbReference type="AlphaFoldDB" id="A0A8S1E8T1"/>
<gene>
    <name evidence="2" type="ORF">CBOVIS_LOCUS215</name>
</gene>
<protein>
    <submittedName>
        <fullName evidence="2">Uncharacterized protein</fullName>
    </submittedName>
</protein>
<feature type="chain" id="PRO_5035819915" evidence="1">
    <location>
        <begin position="17"/>
        <end position="102"/>
    </location>
</feature>
<evidence type="ECO:0000313" key="3">
    <source>
        <dbReference type="Proteomes" id="UP000494206"/>
    </source>
</evidence>
<accession>A0A8S1E8T1</accession>
<name>A0A8S1E8T1_9PELO</name>
<reference evidence="2 3" key="1">
    <citation type="submission" date="2020-04" db="EMBL/GenBank/DDBJ databases">
        <authorList>
            <person name="Laetsch R D."/>
            <person name="Stevens L."/>
            <person name="Kumar S."/>
            <person name="Blaxter L. M."/>
        </authorList>
    </citation>
    <scope>NUCLEOTIDE SEQUENCE [LARGE SCALE GENOMIC DNA]</scope>
</reference>
<sequence length="102" mass="11412">MKSVVIIALLVVAAFAQYQTSQYGYGQNQQYQTTRGYTNQNQQYPYNTQSQQYNQQYGQTTPNYNSQYGYSSTQGRFFDPAFNSVSKASAIVSLFAAAAALL</sequence>